<dbReference type="PANTHER" id="PTHR30469:SF15">
    <property type="entry name" value="HLYD FAMILY OF SECRETION PROTEINS"/>
    <property type="match status" value="1"/>
</dbReference>
<evidence type="ECO:0000313" key="4">
    <source>
        <dbReference type="Proteomes" id="UP000468735"/>
    </source>
</evidence>
<dbReference type="AlphaFoldDB" id="A0A6H9Z6Z8"/>
<gene>
    <name evidence="3" type="ORF">F8566_07185</name>
</gene>
<dbReference type="SUPFAM" id="SSF47090">
    <property type="entry name" value="PGBD-like"/>
    <property type="match status" value="1"/>
</dbReference>
<dbReference type="InterPro" id="IPR036365">
    <property type="entry name" value="PGBD-like_sf"/>
</dbReference>
<dbReference type="InterPro" id="IPR036366">
    <property type="entry name" value="PGBDSf"/>
</dbReference>
<dbReference type="RefSeq" id="WP_151559158.1">
    <property type="nucleotide sequence ID" value="NZ_WBMT01000003.1"/>
</dbReference>
<protein>
    <recommendedName>
        <fullName evidence="2">Peptidoglycan binding-like domain-containing protein</fullName>
    </recommendedName>
</protein>
<name>A0A6H9Z6Z8_9ACTN</name>
<feature type="region of interest" description="Disordered" evidence="1">
    <location>
        <begin position="180"/>
        <end position="217"/>
    </location>
</feature>
<organism evidence="3 4">
    <name type="scientific">Actinomadura rudentiformis</name>
    <dbReference type="NCBI Taxonomy" id="359158"/>
    <lineage>
        <taxon>Bacteria</taxon>
        <taxon>Bacillati</taxon>
        <taxon>Actinomycetota</taxon>
        <taxon>Actinomycetes</taxon>
        <taxon>Streptosporangiales</taxon>
        <taxon>Thermomonosporaceae</taxon>
        <taxon>Actinomadura</taxon>
    </lineage>
</organism>
<dbReference type="Proteomes" id="UP000468735">
    <property type="component" value="Unassembled WGS sequence"/>
</dbReference>
<evidence type="ECO:0000256" key="1">
    <source>
        <dbReference type="SAM" id="MobiDB-lite"/>
    </source>
</evidence>
<dbReference type="Pfam" id="PF01471">
    <property type="entry name" value="PG_binding_1"/>
    <property type="match status" value="1"/>
</dbReference>
<dbReference type="GO" id="GO:0015562">
    <property type="term" value="F:efflux transmembrane transporter activity"/>
    <property type="evidence" value="ECO:0007669"/>
    <property type="project" value="TreeGrafter"/>
</dbReference>
<proteinExistence type="predicted"/>
<sequence length="404" mass="41174">MSSPSDDGPLRSRRRFLLSIVAASVVASVASLGASTLIKSPQQVAADAGPPRASVISAPVERRVLKESVILRGTVAPGRTIEVTPAAAAEGRSVITRTTVKKGQRIKAGAVVAEVSGRPVIALAGAIPAYRDIRPGGKGPDVKQLQRALRGLGYSVRDAEGTYGSTTQAAVRKLYEDRGYEPPAAQSPAIGEPENEEPEGGAAADGDPASARTRAKPKPSVYLKAGEVVYVPRFPARATEVKATLGAQVTGAILKLATGELEVRGTLTAPDRKLVKPGMDVTIFSEESGRSARGRVRSIGAFTADGGTAGAGHPVRVAGTTQLPEGFAGQDVRLTIEAASTDGPVLVVPASAVYGAADGSTQVIKLAPGGAQERIAVTAGATGGGFVEVRGDGLAEGDRVVVGK</sequence>
<reference evidence="3 4" key="1">
    <citation type="submission" date="2019-09" db="EMBL/GenBank/DDBJ databases">
        <title>Actinomadura physcomitrii sp. nov., a novel actinomycete isolated from moss [Physcomitrium sphaericum (Ludw) Fuernr].</title>
        <authorList>
            <person name="Zhuang X."/>
            <person name="Liu C."/>
        </authorList>
    </citation>
    <scope>NUCLEOTIDE SEQUENCE [LARGE SCALE GENOMIC DNA]</scope>
    <source>
        <strain evidence="3 4">HMC1</strain>
    </source>
</reference>
<dbReference type="PANTHER" id="PTHR30469">
    <property type="entry name" value="MULTIDRUG RESISTANCE PROTEIN MDTA"/>
    <property type="match status" value="1"/>
</dbReference>
<dbReference type="Gene3D" id="2.40.420.20">
    <property type="match status" value="1"/>
</dbReference>
<evidence type="ECO:0000259" key="2">
    <source>
        <dbReference type="Pfam" id="PF01471"/>
    </source>
</evidence>
<dbReference type="GO" id="GO:1990281">
    <property type="term" value="C:efflux pump complex"/>
    <property type="evidence" value="ECO:0007669"/>
    <property type="project" value="TreeGrafter"/>
</dbReference>
<feature type="domain" description="Peptidoglycan binding-like" evidence="2">
    <location>
        <begin position="139"/>
        <end position="173"/>
    </location>
</feature>
<accession>A0A6H9Z6Z8</accession>
<dbReference type="OrthoDB" id="3268648at2"/>
<comment type="caution">
    <text evidence="3">The sequence shown here is derived from an EMBL/GenBank/DDBJ whole genome shotgun (WGS) entry which is preliminary data.</text>
</comment>
<dbReference type="EMBL" id="WBMT01000003">
    <property type="protein sequence ID" value="KAB2350758.1"/>
    <property type="molecule type" value="Genomic_DNA"/>
</dbReference>
<dbReference type="InterPro" id="IPR002477">
    <property type="entry name" value="Peptidoglycan-bd-like"/>
</dbReference>
<feature type="compositionally biased region" description="Low complexity" evidence="1">
    <location>
        <begin position="200"/>
        <end position="209"/>
    </location>
</feature>
<dbReference type="InterPro" id="IPR006311">
    <property type="entry name" value="TAT_signal"/>
</dbReference>
<dbReference type="Gene3D" id="1.10.101.10">
    <property type="entry name" value="PGBD-like superfamily/PGBD"/>
    <property type="match status" value="1"/>
</dbReference>
<keyword evidence="4" id="KW-1185">Reference proteome</keyword>
<dbReference type="PROSITE" id="PS51318">
    <property type="entry name" value="TAT"/>
    <property type="match status" value="1"/>
</dbReference>
<evidence type="ECO:0000313" key="3">
    <source>
        <dbReference type="EMBL" id="KAB2350758.1"/>
    </source>
</evidence>